<name>A0ABY5PKA5_9ACTN</name>
<dbReference type="RefSeq" id="WP_353865574.1">
    <property type="nucleotide sequence ID" value="NZ_CP088295.1"/>
</dbReference>
<evidence type="ECO:0000313" key="1">
    <source>
        <dbReference type="EMBL" id="UUY05108.1"/>
    </source>
</evidence>
<sequence length="184" mass="18967">MSTIAVFIALGGSSYAAYSISGKSLKDRSVTGRKIQHNSLTGVQIRESKLATVPRARNAAQLGGLTASDLKVKCPSDTFPTADVCIERTPRSPAAYGNAVYACLQVGTPAAPGRRLPTFGELLAAFTAVDPAPGGELTSDVYPSTTTPGQVDALYVTDKVGTVGLTADTAAGAKAYRCVTDPLN</sequence>
<reference evidence="2" key="1">
    <citation type="submission" date="2021-11" db="EMBL/GenBank/DDBJ databases">
        <title>Cultivation dependent microbiological survey of springs from the worlds oldest radium mine currently devoted to the extraction of radon-saturated water.</title>
        <authorList>
            <person name="Kapinusova G."/>
            <person name="Smrhova T."/>
            <person name="Strejcek M."/>
            <person name="Suman J."/>
            <person name="Jani K."/>
            <person name="Pajer P."/>
            <person name="Uhlik O."/>
        </authorList>
    </citation>
    <scope>NUCLEOTIDE SEQUENCE [LARGE SCALE GENOMIC DNA]</scope>
    <source>
        <strain evidence="2">J379</strain>
    </source>
</reference>
<protein>
    <submittedName>
        <fullName evidence="1">Uncharacterized protein</fullName>
    </submittedName>
</protein>
<dbReference type="Proteomes" id="UP001058860">
    <property type="component" value="Chromosome"/>
</dbReference>
<accession>A0ABY5PKA5</accession>
<organism evidence="1 2">
    <name type="scientific">Svornostia abyssi</name>
    <dbReference type="NCBI Taxonomy" id="2898438"/>
    <lineage>
        <taxon>Bacteria</taxon>
        <taxon>Bacillati</taxon>
        <taxon>Actinomycetota</taxon>
        <taxon>Thermoleophilia</taxon>
        <taxon>Solirubrobacterales</taxon>
        <taxon>Baekduiaceae</taxon>
        <taxon>Svornostia</taxon>
    </lineage>
</organism>
<keyword evidence="2" id="KW-1185">Reference proteome</keyword>
<gene>
    <name evidence="1" type="ORF">LRS13_06155</name>
</gene>
<dbReference type="EMBL" id="CP088295">
    <property type="protein sequence ID" value="UUY05108.1"/>
    <property type="molecule type" value="Genomic_DNA"/>
</dbReference>
<evidence type="ECO:0000313" key="2">
    <source>
        <dbReference type="Proteomes" id="UP001058860"/>
    </source>
</evidence>
<proteinExistence type="predicted"/>